<reference evidence="2" key="2">
    <citation type="submission" date="2015-12" db="EMBL/GenBank/DDBJ databases">
        <title>Update maize B73 reference genome by single molecule sequencing technologies.</title>
        <authorList>
            <consortium name="Maize Genome Sequencing Project"/>
            <person name="Ware D."/>
        </authorList>
    </citation>
    <scope>NUCLEOTIDE SEQUENCE</scope>
    <source>
        <tissue evidence="2">Seedling</tissue>
    </source>
</reference>
<protein>
    <submittedName>
        <fullName evidence="2 3">Uncharacterized protein</fullName>
    </submittedName>
</protein>
<organism evidence="2">
    <name type="scientific">Zea mays</name>
    <name type="common">Maize</name>
    <dbReference type="NCBI Taxonomy" id="4577"/>
    <lineage>
        <taxon>Eukaryota</taxon>
        <taxon>Viridiplantae</taxon>
        <taxon>Streptophyta</taxon>
        <taxon>Embryophyta</taxon>
        <taxon>Tracheophyta</taxon>
        <taxon>Spermatophyta</taxon>
        <taxon>Magnoliopsida</taxon>
        <taxon>Liliopsida</taxon>
        <taxon>Poales</taxon>
        <taxon>Poaceae</taxon>
        <taxon>PACMAD clade</taxon>
        <taxon>Panicoideae</taxon>
        <taxon>Andropogonodae</taxon>
        <taxon>Andropogoneae</taxon>
        <taxon>Tripsacinae</taxon>
        <taxon>Zea</taxon>
    </lineage>
</organism>
<accession>A0A1D6H5I6</accession>
<evidence type="ECO:0000313" key="4">
    <source>
        <dbReference type="Proteomes" id="UP000007305"/>
    </source>
</evidence>
<reference evidence="3" key="3">
    <citation type="submission" date="2019-07" db="EMBL/GenBank/DDBJ databases">
        <authorList>
            <person name="Seetharam A."/>
            <person name="Woodhouse M."/>
            <person name="Cannon E."/>
        </authorList>
    </citation>
    <scope>NUCLEOTIDE SEQUENCE [LARGE SCALE GENOMIC DNA]</scope>
    <source>
        <strain evidence="3">cv. B73</strain>
    </source>
</reference>
<evidence type="ECO:0000313" key="3">
    <source>
        <dbReference type="EnsemblPlants" id="Zm00001eb238280_P001"/>
    </source>
</evidence>
<dbReference type="AlphaFoldDB" id="A0A1D6H5I6"/>
<dbReference type="Proteomes" id="UP000007305">
    <property type="component" value="Chromosome 5"/>
</dbReference>
<evidence type="ECO:0000256" key="1">
    <source>
        <dbReference type="SAM" id="MobiDB-lite"/>
    </source>
</evidence>
<dbReference type="OMA" id="QDAHHFA"/>
<name>A0A1D6H5I6_MAIZE</name>
<dbReference type="EnsemblPlants" id="Zm00001eb238280_T001">
    <property type="protein sequence ID" value="Zm00001eb238280_P001"/>
    <property type="gene ID" value="Zm00001eb238280"/>
</dbReference>
<evidence type="ECO:0000313" key="2">
    <source>
        <dbReference type="EMBL" id="AQK70083.1"/>
    </source>
</evidence>
<reference evidence="3" key="4">
    <citation type="submission" date="2021-05" db="UniProtKB">
        <authorList>
            <consortium name="EnsemblPlants"/>
        </authorList>
    </citation>
    <scope>IDENTIFICATION</scope>
    <source>
        <strain evidence="3">cv. B73</strain>
    </source>
</reference>
<feature type="region of interest" description="Disordered" evidence="1">
    <location>
        <begin position="71"/>
        <end position="93"/>
    </location>
</feature>
<feature type="region of interest" description="Disordered" evidence="1">
    <location>
        <begin position="20"/>
        <end position="47"/>
    </location>
</feature>
<keyword evidence="4" id="KW-1185">Reference proteome</keyword>
<gene>
    <name evidence="2" type="ORF">ZEAMMB73_Zm00001d016120</name>
</gene>
<sequence length="129" mass="14292">MARGGNGIPPASQDAHHFAAIPASQDRGWSFAQEDPHHPSVRRHVHAAGTTCASRGLPAQARHKNEEKPAHFIPGISNSRPSHQATEEQWDSKPTSSVAIILMEALQHQKAELKEKAHQLKGRFPYFRK</sequence>
<dbReference type="EMBL" id="CM000781">
    <property type="protein sequence ID" value="AQK70083.1"/>
    <property type="molecule type" value="Genomic_DNA"/>
</dbReference>
<dbReference type="IntAct" id="A0A1D6H5I6">
    <property type="interactions" value="1"/>
</dbReference>
<dbReference type="PaxDb" id="4577-GRMZM2G120001_P01"/>
<reference evidence="4" key="1">
    <citation type="journal article" date="2009" name="Science">
        <title>The B73 maize genome: complexity, diversity, and dynamics.</title>
        <authorList>
            <person name="Schnable P.S."/>
            <person name="Ware D."/>
            <person name="Fulton R.S."/>
            <person name="Stein J.C."/>
            <person name="Wei F."/>
            <person name="Pasternak S."/>
            <person name="Liang C."/>
            <person name="Zhang J."/>
            <person name="Fulton L."/>
            <person name="Graves T.A."/>
            <person name="Minx P."/>
            <person name="Reily A.D."/>
            <person name="Courtney L."/>
            <person name="Kruchowski S.S."/>
            <person name="Tomlinson C."/>
            <person name="Strong C."/>
            <person name="Delehaunty K."/>
            <person name="Fronick C."/>
            <person name="Courtney B."/>
            <person name="Rock S.M."/>
            <person name="Belter E."/>
            <person name="Du F."/>
            <person name="Kim K."/>
            <person name="Abbott R.M."/>
            <person name="Cotton M."/>
            <person name="Levy A."/>
            <person name="Marchetto P."/>
            <person name="Ochoa K."/>
            <person name="Jackson S.M."/>
            <person name="Gillam B."/>
            <person name="Chen W."/>
            <person name="Yan L."/>
            <person name="Higginbotham J."/>
            <person name="Cardenas M."/>
            <person name="Waligorski J."/>
            <person name="Applebaum E."/>
            <person name="Phelps L."/>
            <person name="Falcone J."/>
            <person name="Kanchi K."/>
            <person name="Thane T."/>
            <person name="Scimone A."/>
            <person name="Thane N."/>
            <person name="Henke J."/>
            <person name="Wang T."/>
            <person name="Ruppert J."/>
            <person name="Shah N."/>
            <person name="Rotter K."/>
            <person name="Hodges J."/>
            <person name="Ingenthron E."/>
            <person name="Cordes M."/>
            <person name="Kohlberg S."/>
            <person name="Sgro J."/>
            <person name="Delgado B."/>
            <person name="Mead K."/>
            <person name="Chinwalla A."/>
            <person name="Leonard S."/>
            <person name="Crouse K."/>
            <person name="Collura K."/>
            <person name="Kudrna D."/>
            <person name="Currie J."/>
            <person name="He R."/>
            <person name="Angelova A."/>
            <person name="Rajasekar S."/>
            <person name="Mueller T."/>
            <person name="Lomeli R."/>
            <person name="Scara G."/>
            <person name="Ko A."/>
            <person name="Delaney K."/>
            <person name="Wissotski M."/>
            <person name="Lopez G."/>
            <person name="Campos D."/>
            <person name="Braidotti M."/>
            <person name="Ashley E."/>
            <person name="Golser W."/>
            <person name="Kim H."/>
            <person name="Lee S."/>
            <person name="Lin J."/>
            <person name="Dujmic Z."/>
            <person name="Kim W."/>
            <person name="Talag J."/>
            <person name="Zuccolo A."/>
            <person name="Fan C."/>
            <person name="Sebastian A."/>
            <person name="Kramer M."/>
            <person name="Spiegel L."/>
            <person name="Nascimento L."/>
            <person name="Zutavern T."/>
            <person name="Miller B."/>
            <person name="Ambroise C."/>
            <person name="Muller S."/>
            <person name="Spooner W."/>
            <person name="Narechania A."/>
            <person name="Ren L."/>
            <person name="Wei S."/>
            <person name="Kumari S."/>
            <person name="Faga B."/>
            <person name="Levy M.J."/>
            <person name="McMahan L."/>
            <person name="Van Buren P."/>
            <person name="Vaughn M.W."/>
            <person name="Ying K."/>
            <person name="Yeh C.-T."/>
            <person name="Emrich S.J."/>
            <person name="Jia Y."/>
            <person name="Kalyanaraman A."/>
            <person name="Hsia A.-P."/>
            <person name="Barbazuk W.B."/>
            <person name="Baucom R.S."/>
            <person name="Brutnell T.P."/>
            <person name="Carpita N.C."/>
            <person name="Chaparro C."/>
            <person name="Chia J.-M."/>
            <person name="Deragon J.-M."/>
            <person name="Estill J.C."/>
            <person name="Fu Y."/>
            <person name="Jeddeloh J.A."/>
            <person name="Han Y."/>
            <person name="Lee H."/>
            <person name="Li P."/>
            <person name="Lisch D.R."/>
            <person name="Liu S."/>
            <person name="Liu Z."/>
            <person name="Nagel D.H."/>
            <person name="McCann M.C."/>
            <person name="SanMiguel P."/>
            <person name="Myers A.M."/>
            <person name="Nettleton D."/>
            <person name="Nguyen J."/>
            <person name="Penning B.W."/>
            <person name="Ponnala L."/>
            <person name="Schneider K.L."/>
            <person name="Schwartz D.C."/>
            <person name="Sharma A."/>
            <person name="Soderlund C."/>
            <person name="Springer N.M."/>
            <person name="Sun Q."/>
            <person name="Wang H."/>
            <person name="Waterman M."/>
            <person name="Westerman R."/>
            <person name="Wolfgruber T.K."/>
            <person name="Yang L."/>
            <person name="Yu Y."/>
            <person name="Zhang L."/>
            <person name="Zhou S."/>
            <person name="Zhu Q."/>
            <person name="Bennetzen J.L."/>
            <person name="Dawe R.K."/>
            <person name="Jiang J."/>
            <person name="Jiang N."/>
            <person name="Presting G.G."/>
            <person name="Wessler S.R."/>
            <person name="Aluru S."/>
            <person name="Martienssen R.A."/>
            <person name="Clifton S.W."/>
            <person name="McCombie W.R."/>
            <person name="Wing R.A."/>
            <person name="Wilson R.K."/>
        </authorList>
    </citation>
    <scope>NUCLEOTIDE SEQUENCE [LARGE SCALE GENOMIC DNA]</scope>
    <source>
        <strain evidence="4">cv. B73</strain>
    </source>
</reference>
<dbReference type="Gramene" id="Zm00001eb238280_T001">
    <property type="protein sequence ID" value="Zm00001eb238280_P001"/>
    <property type="gene ID" value="Zm00001eb238280"/>
</dbReference>
<proteinExistence type="predicted"/>